<comment type="caution">
    <text evidence="1">The sequence shown here is derived from an EMBL/GenBank/DDBJ whole genome shotgun (WGS) entry which is preliminary data.</text>
</comment>
<dbReference type="Proteomes" id="UP000297703">
    <property type="component" value="Unassembled WGS sequence"/>
</dbReference>
<reference evidence="1 2" key="2">
    <citation type="submission" date="2019-04" db="EMBL/GenBank/DDBJ databases">
        <title>The genome sequence of big-headed turtle.</title>
        <authorList>
            <person name="Gong S."/>
        </authorList>
    </citation>
    <scope>NUCLEOTIDE SEQUENCE [LARGE SCALE GENOMIC DNA]</scope>
    <source>
        <strain evidence="1">DO16091913</strain>
        <tissue evidence="1">Muscle</tissue>
    </source>
</reference>
<protein>
    <submittedName>
        <fullName evidence="1">LysM and putative peptidoglycan-binding domain-containing protein 2</fullName>
    </submittedName>
</protein>
<accession>A0A4D9EAK5</accession>
<keyword evidence="2" id="KW-1185">Reference proteome</keyword>
<gene>
    <name evidence="1" type="ORF">DR999_PMT13694</name>
</gene>
<dbReference type="EMBL" id="QXTE01000151">
    <property type="protein sequence ID" value="TFK03870.1"/>
    <property type="molecule type" value="Genomic_DNA"/>
</dbReference>
<reference evidence="1 2" key="1">
    <citation type="submission" date="2019-04" db="EMBL/GenBank/DDBJ databases">
        <title>Draft genome of the big-headed turtle Platysternon megacephalum.</title>
        <authorList>
            <person name="Gong S."/>
        </authorList>
    </citation>
    <scope>NUCLEOTIDE SEQUENCE [LARGE SCALE GENOMIC DNA]</scope>
    <source>
        <strain evidence="1">DO16091913</strain>
        <tissue evidence="1">Muscle</tissue>
    </source>
</reference>
<organism evidence="1 2">
    <name type="scientific">Platysternon megacephalum</name>
    <name type="common">big-headed turtle</name>
    <dbReference type="NCBI Taxonomy" id="55544"/>
    <lineage>
        <taxon>Eukaryota</taxon>
        <taxon>Metazoa</taxon>
        <taxon>Chordata</taxon>
        <taxon>Craniata</taxon>
        <taxon>Vertebrata</taxon>
        <taxon>Euteleostomi</taxon>
        <taxon>Archelosauria</taxon>
        <taxon>Testudinata</taxon>
        <taxon>Testudines</taxon>
        <taxon>Cryptodira</taxon>
        <taxon>Durocryptodira</taxon>
        <taxon>Testudinoidea</taxon>
        <taxon>Platysternidae</taxon>
        <taxon>Platysternon</taxon>
    </lineage>
</organism>
<name>A0A4D9EAK5_9SAUR</name>
<evidence type="ECO:0000313" key="1">
    <source>
        <dbReference type="EMBL" id="TFK03870.1"/>
    </source>
</evidence>
<proteinExistence type="predicted"/>
<evidence type="ECO:0000313" key="2">
    <source>
        <dbReference type="Proteomes" id="UP000297703"/>
    </source>
</evidence>
<dbReference type="AlphaFoldDB" id="A0A4D9EAK5"/>
<sequence>MPPSGLSPDCLVGVCVVFPGAEEPNVTFLEVCKQPCTQTRPCLEALQSCWCLLDLKTQLPARENKSLSYESLTPRISPRPGDLRLLLLNCGWITSLWEVLSNSSTPG</sequence>